<dbReference type="EMBL" id="AVOT02001650">
    <property type="protein sequence ID" value="MBW0467688.1"/>
    <property type="molecule type" value="Genomic_DNA"/>
</dbReference>
<organism evidence="2 3">
    <name type="scientific">Austropuccinia psidii MF-1</name>
    <dbReference type="NCBI Taxonomy" id="1389203"/>
    <lineage>
        <taxon>Eukaryota</taxon>
        <taxon>Fungi</taxon>
        <taxon>Dikarya</taxon>
        <taxon>Basidiomycota</taxon>
        <taxon>Pucciniomycotina</taxon>
        <taxon>Pucciniomycetes</taxon>
        <taxon>Pucciniales</taxon>
        <taxon>Sphaerophragmiaceae</taxon>
        <taxon>Austropuccinia</taxon>
    </lineage>
</organism>
<feature type="region of interest" description="Disordered" evidence="1">
    <location>
        <begin position="142"/>
        <end position="166"/>
    </location>
</feature>
<evidence type="ECO:0000313" key="3">
    <source>
        <dbReference type="Proteomes" id="UP000765509"/>
    </source>
</evidence>
<sequence length="166" mass="19346">MAPRQPLECYYCLEEAHSAMRCNNLMGYSEKIIVLKHEGTYLFPNFQIVPTEGPISANKLVRHFFKEQEEFTKKVIEKLHPPPKKQETTVIDDHQDRNAAAIDQIEEWEDWRPPQISPANKNIQINFGLRKTQQRASRLEAQIQAQKEHKNETQKCVKKKIPGSSH</sequence>
<feature type="compositionally biased region" description="Basic residues" evidence="1">
    <location>
        <begin position="156"/>
        <end position="166"/>
    </location>
</feature>
<dbReference type="OrthoDB" id="2518564at2759"/>
<keyword evidence="3" id="KW-1185">Reference proteome</keyword>
<feature type="compositionally biased region" description="Basic and acidic residues" evidence="1">
    <location>
        <begin position="146"/>
        <end position="155"/>
    </location>
</feature>
<protein>
    <submittedName>
        <fullName evidence="2">Uncharacterized protein</fullName>
    </submittedName>
</protein>
<reference evidence="2" key="1">
    <citation type="submission" date="2021-03" db="EMBL/GenBank/DDBJ databases">
        <title>Draft genome sequence of rust myrtle Austropuccinia psidii MF-1, a brazilian biotype.</title>
        <authorList>
            <person name="Quecine M.C."/>
            <person name="Pachon D.M.R."/>
            <person name="Bonatelli M.L."/>
            <person name="Correr F.H."/>
            <person name="Franceschini L.M."/>
            <person name="Leite T.F."/>
            <person name="Margarido G.R.A."/>
            <person name="Almeida C.A."/>
            <person name="Ferrarezi J.A."/>
            <person name="Labate C.A."/>
        </authorList>
    </citation>
    <scope>NUCLEOTIDE SEQUENCE</scope>
    <source>
        <strain evidence="2">MF-1</strain>
    </source>
</reference>
<evidence type="ECO:0000313" key="2">
    <source>
        <dbReference type="EMBL" id="MBW0467688.1"/>
    </source>
</evidence>
<proteinExistence type="predicted"/>
<dbReference type="Proteomes" id="UP000765509">
    <property type="component" value="Unassembled WGS sequence"/>
</dbReference>
<dbReference type="AlphaFoldDB" id="A0A9Q3BM43"/>
<accession>A0A9Q3BM43</accession>
<evidence type="ECO:0000256" key="1">
    <source>
        <dbReference type="SAM" id="MobiDB-lite"/>
    </source>
</evidence>
<name>A0A9Q3BM43_9BASI</name>
<gene>
    <name evidence="2" type="ORF">O181_007403</name>
</gene>
<comment type="caution">
    <text evidence="2">The sequence shown here is derived from an EMBL/GenBank/DDBJ whole genome shotgun (WGS) entry which is preliminary data.</text>
</comment>